<keyword evidence="3" id="KW-1003">Cell membrane</keyword>
<organism evidence="9 10">
    <name type="scientific">Stappia taiwanensis</name>
    <dbReference type="NCBI Taxonomy" id="992267"/>
    <lineage>
        <taxon>Bacteria</taxon>
        <taxon>Pseudomonadati</taxon>
        <taxon>Pseudomonadota</taxon>
        <taxon>Alphaproteobacteria</taxon>
        <taxon>Hyphomicrobiales</taxon>
        <taxon>Stappiaceae</taxon>
        <taxon>Stappia</taxon>
    </lineage>
</organism>
<dbReference type="AlphaFoldDB" id="A0A838XVM5"/>
<evidence type="ECO:0000256" key="4">
    <source>
        <dbReference type="ARBA" id="ARBA00022692"/>
    </source>
</evidence>
<proteinExistence type="inferred from homology"/>
<comment type="similarity">
    <text evidence="2 7">Belongs to the ExbD/TolR family.</text>
</comment>
<evidence type="ECO:0000256" key="6">
    <source>
        <dbReference type="ARBA" id="ARBA00023136"/>
    </source>
</evidence>
<keyword evidence="5 8" id="KW-1133">Transmembrane helix</keyword>
<keyword evidence="7" id="KW-0813">Transport</keyword>
<dbReference type="EMBL" id="JACEON010000015">
    <property type="protein sequence ID" value="MBA4613071.1"/>
    <property type="molecule type" value="Genomic_DNA"/>
</dbReference>
<keyword evidence="10" id="KW-1185">Reference proteome</keyword>
<feature type="transmembrane region" description="Helical" evidence="8">
    <location>
        <begin position="12"/>
        <end position="33"/>
    </location>
</feature>
<dbReference type="Pfam" id="PF02472">
    <property type="entry name" value="ExbD"/>
    <property type="match status" value="1"/>
</dbReference>
<evidence type="ECO:0000313" key="10">
    <source>
        <dbReference type="Proteomes" id="UP000559404"/>
    </source>
</evidence>
<evidence type="ECO:0000256" key="5">
    <source>
        <dbReference type="ARBA" id="ARBA00022989"/>
    </source>
</evidence>
<keyword evidence="7" id="KW-0653">Protein transport</keyword>
<sequence>MEEERARRPGVGLTSLIDVIFLLIVFFMLVSSFDRLQLLPLATGGSAESAPQAEPLILRLAADGGFAGGAEDEARIAAAIAAERPIVLRIGTGVAVQQGLDALDRLREAGAASAALQPEARQ</sequence>
<evidence type="ECO:0000256" key="2">
    <source>
        <dbReference type="ARBA" id="ARBA00005811"/>
    </source>
</evidence>
<keyword evidence="4 7" id="KW-0812">Transmembrane</keyword>
<comment type="caution">
    <text evidence="9">The sequence shown here is derived from an EMBL/GenBank/DDBJ whole genome shotgun (WGS) entry which is preliminary data.</text>
</comment>
<reference evidence="9 10" key="2">
    <citation type="submission" date="2020-08" db="EMBL/GenBank/DDBJ databases">
        <title>Stappia taiwanensis sp. nov., isolated from a coastal thermal spring.</title>
        <authorList>
            <person name="Kampfer P."/>
        </authorList>
    </citation>
    <scope>NUCLEOTIDE SEQUENCE [LARGE SCALE GENOMIC DNA]</scope>
    <source>
        <strain evidence="9 10">DSM 23284</strain>
    </source>
</reference>
<evidence type="ECO:0000256" key="7">
    <source>
        <dbReference type="RuleBase" id="RU003879"/>
    </source>
</evidence>
<evidence type="ECO:0000313" key="9">
    <source>
        <dbReference type="EMBL" id="MBA4613071.1"/>
    </source>
</evidence>
<dbReference type="PANTHER" id="PTHR30558:SF3">
    <property type="entry name" value="BIOPOLYMER TRANSPORT PROTEIN EXBD-RELATED"/>
    <property type="match status" value="1"/>
</dbReference>
<name>A0A838XVM5_9HYPH</name>
<dbReference type="GO" id="GO:0022857">
    <property type="term" value="F:transmembrane transporter activity"/>
    <property type="evidence" value="ECO:0007669"/>
    <property type="project" value="InterPro"/>
</dbReference>
<gene>
    <name evidence="9" type="ORF">H1W37_15525</name>
</gene>
<dbReference type="GO" id="GO:0015031">
    <property type="term" value="P:protein transport"/>
    <property type="evidence" value="ECO:0007669"/>
    <property type="project" value="UniProtKB-KW"/>
</dbReference>
<accession>A0A838XVM5</accession>
<evidence type="ECO:0000256" key="8">
    <source>
        <dbReference type="SAM" id="Phobius"/>
    </source>
</evidence>
<dbReference type="Proteomes" id="UP000559404">
    <property type="component" value="Unassembled WGS sequence"/>
</dbReference>
<comment type="subcellular location">
    <subcellularLocation>
        <location evidence="1">Cell membrane</location>
        <topology evidence="1">Single-pass membrane protein</topology>
    </subcellularLocation>
    <subcellularLocation>
        <location evidence="7">Cell membrane</location>
        <topology evidence="7">Single-pass type II membrane protein</topology>
    </subcellularLocation>
</comment>
<reference evidence="9 10" key="1">
    <citation type="submission" date="2020-07" db="EMBL/GenBank/DDBJ databases">
        <authorList>
            <person name="Li M."/>
        </authorList>
    </citation>
    <scope>NUCLEOTIDE SEQUENCE [LARGE SCALE GENOMIC DNA]</scope>
    <source>
        <strain evidence="9 10">DSM 23284</strain>
    </source>
</reference>
<evidence type="ECO:0000256" key="1">
    <source>
        <dbReference type="ARBA" id="ARBA00004162"/>
    </source>
</evidence>
<dbReference type="InterPro" id="IPR003400">
    <property type="entry name" value="ExbD"/>
</dbReference>
<evidence type="ECO:0000256" key="3">
    <source>
        <dbReference type="ARBA" id="ARBA00022475"/>
    </source>
</evidence>
<dbReference type="GO" id="GO:0005886">
    <property type="term" value="C:plasma membrane"/>
    <property type="evidence" value="ECO:0007669"/>
    <property type="project" value="UniProtKB-SubCell"/>
</dbReference>
<dbReference type="PANTHER" id="PTHR30558">
    <property type="entry name" value="EXBD MEMBRANE COMPONENT OF PMF-DRIVEN MACROMOLECULE IMPORT SYSTEM"/>
    <property type="match status" value="1"/>
</dbReference>
<keyword evidence="6 8" id="KW-0472">Membrane</keyword>
<protein>
    <submittedName>
        <fullName evidence="9">Biopolymer transporter ExbD</fullName>
    </submittedName>
</protein>